<gene>
    <name evidence="2" type="ORF">D5R97_09155</name>
</gene>
<dbReference type="Gene3D" id="3.30.160.250">
    <property type="match status" value="1"/>
</dbReference>
<dbReference type="Proteomes" id="UP000285138">
    <property type="component" value="Unassembled WGS sequence"/>
</dbReference>
<dbReference type="InterPro" id="IPR035069">
    <property type="entry name" value="TTHA1013/TTHA0281-like"/>
</dbReference>
<reference evidence="2 3" key="1">
    <citation type="submission" date="2018-08" db="EMBL/GenBank/DDBJ databases">
        <title>The metabolism and importance of syntrophic acetate oxidation coupled to methane or sulfide production in haloalkaline environments.</title>
        <authorList>
            <person name="Timmers P.H.A."/>
            <person name="Vavourakis C.D."/>
            <person name="Sorokin D.Y."/>
            <person name="Sinninghe Damste J.S."/>
            <person name="Muyzer G."/>
            <person name="Stams A.J.M."/>
            <person name="Plugge C.M."/>
        </authorList>
    </citation>
    <scope>NUCLEOTIDE SEQUENCE [LARGE SCALE GENOMIC DNA]</scope>
    <source>
        <strain evidence="2">MSAO_Bac1</strain>
    </source>
</reference>
<dbReference type="AlphaFoldDB" id="A0A424YAI7"/>
<dbReference type="EMBL" id="QZAA01000244">
    <property type="protein sequence ID" value="RQD73637.1"/>
    <property type="molecule type" value="Genomic_DNA"/>
</dbReference>
<dbReference type="InterPro" id="IPR031807">
    <property type="entry name" value="HicB-like"/>
</dbReference>
<dbReference type="PANTHER" id="PTHR34504:SF4">
    <property type="entry name" value="ANTITOXIN HICB"/>
    <property type="match status" value="1"/>
</dbReference>
<comment type="caution">
    <text evidence="2">The sequence shown here is derived from an EMBL/GenBank/DDBJ whole genome shotgun (WGS) entry which is preliminary data.</text>
</comment>
<protein>
    <submittedName>
        <fullName evidence="2">Type II toxin-antitoxin system HicB family antitoxin</fullName>
    </submittedName>
</protein>
<evidence type="ECO:0000313" key="3">
    <source>
        <dbReference type="Proteomes" id="UP000285138"/>
    </source>
</evidence>
<feature type="domain" description="HicB-like antitoxin of toxin-antitoxin system" evidence="1">
    <location>
        <begin position="7"/>
        <end position="52"/>
    </location>
</feature>
<proteinExistence type="predicted"/>
<dbReference type="SUPFAM" id="SSF143100">
    <property type="entry name" value="TTHA1013/TTHA0281-like"/>
    <property type="match status" value="1"/>
</dbReference>
<dbReference type="Pfam" id="PF15919">
    <property type="entry name" value="HicB_lk_antitox"/>
    <property type="match status" value="1"/>
</dbReference>
<dbReference type="InterPro" id="IPR051404">
    <property type="entry name" value="TA_system_antitoxin"/>
</dbReference>
<accession>A0A424YAI7</accession>
<organism evidence="2 3">
    <name type="scientific">Candidatus Syntrophonatronum acetioxidans</name>
    <dbReference type="NCBI Taxonomy" id="1795816"/>
    <lineage>
        <taxon>Bacteria</taxon>
        <taxon>Bacillati</taxon>
        <taxon>Bacillota</taxon>
        <taxon>Clostridia</taxon>
        <taxon>Eubacteriales</taxon>
        <taxon>Syntrophomonadaceae</taxon>
        <taxon>Candidatus Syntrophonatronum</taxon>
    </lineage>
</organism>
<evidence type="ECO:0000259" key="1">
    <source>
        <dbReference type="Pfam" id="PF15919"/>
    </source>
</evidence>
<name>A0A424YAI7_9FIRM</name>
<dbReference type="PANTHER" id="PTHR34504">
    <property type="entry name" value="ANTITOXIN HICB"/>
    <property type="match status" value="1"/>
</dbReference>
<sequence length="69" mass="7652">MLGVRSYPVIIEQDETGYVVYCPVFKGCYSQGDTIDEALKNIKEAIELCIDDEENPVGSIIVGNVVLER</sequence>
<evidence type="ECO:0000313" key="2">
    <source>
        <dbReference type="EMBL" id="RQD73637.1"/>
    </source>
</evidence>